<evidence type="ECO:0000313" key="2">
    <source>
        <dbReference type="Proteomes" id="UP000183997"/>
    </source>
</evidence>
<accession>A0A1M6VBF1</accession>
<evidence type="ECO:0000313" key="1">
    <source>
        <dbReference type="EMBL" id="SHK78779.1"/>
    </source>
</evidence>
<protein>
    <submittedName>
        <fullName evidence="1">Uncharacterized protein</fullName>
    </submittedName>
</protein>
<keyword evidence="2" id="KW-1185">Reference proteome</keyword>
<dbReference type="Proteomes" id="UP000183997">
    <property type="component" value="Unassembled WGS sequence"/>
</dbReference>
<dbReference type="AlphaFoldDB" id="A0A1M6VBF1"/>
<gene>
    <name evidence="1" type="ORF">SAMN02745123_03113</name>
</gene>
<name>A0A1M6VBF1_9FIRM</name>
<dbReference type="STRING" id="1121421.SAMN02745123_03113"/>
<sequence>MNIYKLFYSENKPDLDKNLLVYITGKCQSVFGLKVIPETYRDFMNSLYDYFYQKKIRQHIMTNHKFISLIKNHKILGLEIADIRFVQDEELKITKNEVYFELCKGLNNEDYHKIIESLEFLLSDGFHIFRVDFFIETSTGGERILVHQNGTISFAISPDIMESSIQKNKILDFLVKGPEVICEG</sequence>
<proteinExistence type="predicted"/>
<dbReference type="OrthoDB" id="3010239at2"/>
<dbReference type="RefSeq" id="WP_072916188.1">
    <property type="nucleotide sequence ID" value="NZ_FRAR01000024.1"/>
</dbReference>
<organism evidence="1 2">
    <name type="scientific">Desulforamulus aeronauticus DSM 10349</name>
    <dbReference type="NCBI Taxonomy" id="1121421"/>
    <lineage>
        <taxon>Bacteria</taxon>
        <taxon>Bacillati</taxon>
        <taxon>Bacillota</taxon>
        <taxon>Clostridia</taxon>
        <taxon>Eubacteriales</taxon>
        <taxon>Peptococcaceae</taxon>
        <taxon>Desulforamulus</taxon>
    </lineage>
</organism>
<dbReference type="EMBL" id="FRAR01000024">
    <property type="protein sequence ID" value="SHK78779.1"/>
    <property type="molecule type" value="Genomic_DNA"/>
</dbReference>
<reference evidence="2" key="1">
    <citation type="submission" date="2016-11" db="EMBL/GenBank/DDBJ databases">
        <authorList>
            <person name="Varghese N."/>
            <person name="Submissions S."/>
        </authorList>
    </citation>
    <scope>NUCLEOTIDE SEQUENCE [LARGE SCALE GENOMIC DNA]</scope>
    <source>
        <strain evidence="2">DSM 10349</strain>
    </source>
</reference>